<name>A0A2M6UBZ2_9BRAD</name>
<dbReference type="AlphaFoldDB" id="A0A2M6UBZ2"/>
<gene>
    <name evidence="2" type="ORF">TSA1_15845</name>
</gene>
<sequence length="176" mass="20379">MACALDTRYGFNSGRRRGHRIWRNRQAKAIGLVVFTGWVVTWVRQGVEHHWHGFSSWESFFLAWFIHAIGVSIFSVFAAASIVGNRLKELKQRASEGIWDSLSEWKSLIAQMGTKEDFDRYIAHKLDPVWEELNKNATEQLAYCVARISGHITDEMHAMSPDKLREFVERTKGLRK</sequence>
<evidence type="ECO:0000313" key="3">
    <source>
        <dbReference type="Proteomes" id="UP000228930"/>
    </source>
</evidence>
<evidence type="ECO:0000313" key="2">
    <source>
        <dbReference type="EMBL" id="PIT02067.1"/>
    </source>
</evidence>
<feature type="transmembrane region" description="Helical" evidence="1">
    <location>
        <begin position="29"/>
        <end position="47"/>
    </location>
</feature>
<evidence type="ECO:0000256" key="1">
    <source>
        <dbReference type="SAM" id="Phobius"/>
    </source>
</evidence>
<proteinExistence type="predicted"/>
<keyword evidence="1" id="KW-0812">Transmembrane</keyword>
<reference evidence="2 3" key="1">
    <citation type="submission" date="2015-06" db="EMBL/GenBank/DDBJ databases">
        <title>Comparative genome analysis of nirS-carrying Bradyrhizobium sp. strains.</title>
        <authorList>
            <person name="Ishii S."/>
            <person name="Jang J."/>
            <person name="Nishizawa T."/>
            <person name="Senoo K."/>
        </authorList>
    </citation>
    <scope>NUCLEOTIDE SEQUENCE [LARGE SCALE GENOMIC DNA]</scope>
    <source>
        <strain evidence="2 3">TSA1</strain>
    </source>
</reference>
<feature type="transmembrane region" description="Helical" evidence="1">
    <location>
        <begin position="59"/>
        <end position="83"/>
    </location>
</feature>
<keyword evidence="1" id="KW-0472">Membrane</keyword>
<organism evidence="2 3">
    <name type="scientific">Bradyrhizobium nitroreducens</name>
    <dbReference type="NCBI Taxonomy" id="709803"/>
    <lineage>
        <taxon>Bacteria</taxon>
        <taxon>Pseudomonadati</taxon>
        <taxon>Pseudomonadota</taxon>
        <taxon>Alphaproteobacteria</taxon>
        <taxon>Hyphomicrobiales</taxon>
        <taxon>Nitrobacteraceae</taxon>
        <taxon>Bradyrhizobium</taxon>
    </lineage>
</organism>
<dbReference type="EMBL" id="LFJC01000003">
    <property type="protein sequence ID" value="PIT02067.1"/>
    <property type="molecule type" value="Genomic_DNA"/>
</dbReference>
<dbReference type="Proteomes" id="UP000228930">
    <property type="component" value="Unassembled WGS sequence"/>
</dbReference>
<keyword evidence="1" id="KW-1133">Transmembrane helix</keyword>
<accession>A0A2M6UBZ2</accession>
<keyword evidence="3" id="KW-1185">Reference proteome</keyword>
<protein>
    <submittedName>
        <fullName evidence="2">Uncharacterized protein</fullName>
    </submittedName>
</protein>
<comment type="caution">
    <text evidence="2">The sequence shown here is derived from an EMBL/GenBank/DDBJ whole genome shotgun (WGS) entry which is preliminary data.</text>
</comment>